<dbReference type="KEGG" id="hbs:IPV69_23905"/>
<dbReference type="PANTHER" id="PTHR40202:SF1">
    <property type="entry name" value="HD DOMAIN-CONTAINING PROTEIN"/>
    <property type="match status" value="1"/>
</dbReference>
<evidence type="ECO:0000313" key="1">
    <source>
        <dbReference type="EMBL" id="QOV89220.1"/>
    </source>
</evidence>
<dbReference type="CDD" id="cd00077">
    <property type="entry name" value="HDc"/>
    <property type="match status" value="1"/>
</dbReference>
<dbReference type="Proteomes" id="UP000593765">
    <property type="component" value="Chromosome"/>
</dbReference>
<evidence type="ECO:0000313" key="2">
    <source>
        <dbReference type="Proteomes" id="UP000593765"/>
    </source>
</evidence>
<dbReference type="InterPro" id="IPR003607">
    <property type="entry name" value="HD/PDEase_dom"/>
</dbReference>
<protein>
    <submittedName>
        <fullName evidence="1">Metal-dependent phosphohydrolase</fullName>
    </submittedName>
</protein>
<proteinExistence type="predicted"/>
<dbReference type="NCBIfam" id="TIGR03276">
    <property type="entry name" value="Phn-HD"/>
    <property type="match status" value="1"/>
</dbReference>
<dbReference type="EMBL" id="CP063458">
    <property type="protein sequence ID" value="QOV89220.1"/>
    <property type="molecule type" value="Genomic_DNA"/>
</dbReference>
<sequence length="189" mass="20929">MTPTDVVNEIFETFRERGHRHYGENVTEQQHALQCATFAQAAGEPNHVVAACVLHDYGHLVHDLGEDVAGHGIDAHHEDLGAHVLSEWFPAKVVDPVRLHVAAKRYLCWKEPAYLAGLSAASYQSLMLQGGPMNDAEASAFESHPHYQSAVQLRRYDDMGKRPEMATPGLESFRPLLESLVVTNVRPGL</sequence>
<dbReference type="PANTHER" id="PTHR40202">
    <property type="match status" value="1"/>
</dbReference>
<keyword evidence="2" id="KW-1185">Reference proteome</keyword>
<organism evidence="1 2">
    <name type="scientific">Humisphaera borealis</name>
    <dbReference type="NCBI Taxonomy" id="2807512"/>
    <lineage>
        <taxon>Bacteria</taxon>
        <taxon>Pseudomonadati</taxon>
        <taxon>Planctomycetota</taxon>
        <taxon>Phycisphaerae</taxon>
        <taxon>Tepidisphaerales</taxon>
        <taxon>Tepidisphaeraceae</taxon>
        <taxon>Humisphaera</taxon>
    </lineage>
</organism>
<dbReference type="InterPro" id="IPR052567">
    <property type="entry name" value="OP_Dioxygenase"/>
</dbReference>
<accession>A0A7M2WXI4</accession>
<dbReference type="Gene3D" id="1.10.3210.10">
    <property type="entry name" value="Hypothetical protein af1432"/>
    <property type="match status" value="1"/>
</dbReference>
<dbReference type="SUPFAM" id="SSF109604">
    <property type="entry name" value="HD-domain/PDEase-like"/>
    <property type="match status" value="1"/>
</dbReference>
<dbReference type="InterPro" id="IPR017670">
    <property type="entry name" value="Phosphonate_degrad-assoc"/>
</dbReference>
<gene>
    <name evidence="1" type="ORF">IPV69_23905</name>
</gene>
<dbReference type="AlphaFoldDB" id="A0A7M2WXI4"/>
<name>A0A7M2WXI4_9BACT</name>
<dbReference type="RefSeq" id="WP_206292245.1">
    <property type="nucleotide sequence ID" value="NZ_CP063458.1"/>
</dbReference>
<reference evidence="1 2" key="1">
    <citation type="submission" date="2020-10" db="EMBL/GenBank/DDBJ databases">
        <title>Wide distribution of Phycisphaera-like planctomycetes from WD2101 soil group in peatlands and genome analysis of the first cultivated representative.</title>
        <authorList>
            <person name="Dedysh S.N."/>
            <person name="Beletsky A.V."/>
            <person name="Ivanova A."/>
            <person name="Kulichevskaya I.S."/>
            <person name="Suzina N.E."/>
            <person name="Philippov D.A."/>
            <person name="Rakitin A.L."/>
            <person name="Mardanov A.V."/>
            <person name="Ravin N.V."/>
        </authorList>
    </citation>
    <scope>NUCLEOTIDE SEQUENCE [LARGE SCALE GENOMIC DNA]</scope>
    <source>
        <strain evidence="1 2">M1803</strain>
    </source>
</reference>